<proteinExistence type="predicted"/>
<dbReference type="PROSITE" id="PS50255">
    <property type="entry name" value="CYTOCHROME_B5_2"/>
    <property type="match status" value="1"/>
</dbReference>
<dbReference type="SUPFAM" id="SSF55856">
    <property type="entry name" value="Cytochrome b5-like heme/steroid binding domain"/>
    <property type="match status" value="1"/>
</dbReference>
<dbReference type="AlphaFoldDB" id="A0A7J6H2D3"/>
<accession>A0A803QGM2</accession>
<dbReference type="Proteomes" id="UP000583929">
    <property type="component" value="Unassembled WGS sequence"/>
</dbReference>
<evidence type="ECO:0000313" key="5">
    <source>
        <dbReference type="Proteomes" id="UP000525078"/>
    </source>
</evidence>
<evidence type="ECO:0000313" key="4">
    <source>
        <dbReference type="EMBL" id="KAF4398704.1"/>
    </source>
</evidence>
<dbReference type="InterPro" id="IPR012171">
    <property type="entry name" value="Fatty_acid_desaturase"/>
</dbReference>
<dbReference type="Proteomes" id="UP000525078">
    <property type="component" value="Unassembled WGS sequence"/>
</dbReference>
<dbReference type="InterPro" id="IPR036400">
    <property type="entry name" value="Cyt_B5-like_heme/steroid_sf"/>
</dbReference>
<feature type="domain" description="Cytochrome b5 heme-binding" evidence="2">
    <location>
        <begin position="1"/>
        <end position="56"/>
    </location>
</feature>
<evidence type="ECO:0000313" key="3">
    <source>
        <dbReference type="EMBL" id="KAF4388800.1"/>
    </source>
</evidence>
<keyword evidence="6" id="KW-1185">Reference proteome</keyword>
<dbReference type="PANTHER" id="PTHR19353">
    <property type="entry name" value="FATTY ACID DESATURASE 2"/>
    <property type="match status" value="1"/>
</dbReference>
<gene>
    <name evidence="3" type="ORF">F8388_018979</name>
    <name evidence="4" type="ORF">G4B88_017130</name>
</gene>
<dbReference type="InterPro" id="IPR001199">
    <property type="entry name" value="Cyt_B5-like_heme/steroid-bd"/>
</dbReference>
<keyword evidence="1" id="KW-0443">Lipid metabolism</keyword>
<evidence type="ECO:0000256" key="1">
    <source>
        <dbReference type="ARBA" id="ARBA00023098"/>
    </source>
</evidence>
<organism evidence="3 5">
    <name type="scientific">Cannabis sativa</name>
    <name type="common">Hemp</name>
    <name type="synonym">Marijuana</name>
    <dbReference type="NCBI Taxonomy" id="3483"/>
    <lineage>
        <taxon>Eukaryota</taxon>
        <taxon>Viridiplantae</taxon>
        <taxon>Streptophyta</taxon>
        <taxon>Embryophyta</taxon>
        <taxon>Tracheophyta</taxon>
        <taxon>Spermatophyta</taxon>
        <taxon>Magnoliopsida</taxon>
        <taxon>eudicotyledons</taxon>
        <taxon>Gunneridae</taxon>
        <taxon>Pentapetalae</taxon>
        <taxon>rosids</taxon>
        <taxon>fabids</taxon>
        <taxon>Rosales</taxon>
        <taxon>Cannabaceae</taxon>
        <taxon>Cannabis</taxon>
    </lineage>
</organism>
<protein>
    <recommendedName>
        <fullName evidence="2">Cytochrome b5 heme-binding domain-containing protein</fullName>
    </recommendedName>
</protein>
<sequence length="102" mass="11716">MVYYVSEWVKDHPGGDAPLLSFAGRDVTDAFIAYHPGTAWKHLDQFFTSYYVKDFVVSEISKDYRRIANEFTRLELFEKKGHGRKLDKYAMGERGQSGSIDG</sequence>
<evidence type="ECO:0000313" key="6">
    <source>
        <dbReference type="Proteomes" id="UP000583929"/>
    </source>
</evidence>
<dbReference type="Gene3D" id="3.10.120.10">
    <property type="entry name" value="Cytochrome b5-like heme/steroid binding domain"/>
    <property type="match status" value="1"/>
</dbReference>
<dbReference type="EMBL" id="JAATIQ010000024">
    <property type="protein sequence ID" value="KAF4398704.1"/>
    <property type="molecule type" value="Genomic_DNA"/>
</dbReference>
<dbReference type="EMBL" id="JAATIP010000033">
    <property type="protein sequence ID" value="KAF4388800.1"/>
    <property type="molecule type" value="Genomic_DNA"/>
</dbReference>
<reference evidence="5 6" key="1">
    <citation type="journal article" date="2020" name="bioRxiv">
        <title>Sequence and annotation of 42 cannabis genomes reveals extensive copy number variation in cannabinoid synthesis and pathogen resistance genes.</title>
        <authorList>
            <person name="Mckernan K.J."/>
            <person name="Helbert Y."/>
            <person name="Kane L.T."/>
            <person name="Ebling H."/>
            <person name="Zhang L."/>
            <person name="Liu B."/>
            <person name="Eaton Z."/>
            <person name="Mclaughlin S."/>
            <person name="Kingan S."/>
            <person name="Baybayan P."/>
            <person name="Concepcion G."/>
            <person name="Jordan M."/>
            <person name="Riva A."/>
            <person name="Barbazuk W."/>
            <person name="Harkins T."/>
        </authorList>
    </citation>
    <scope>NUCLEOTIDE SEQUENCE [LARGE SCALE GENOMIC DNA]</scope>
    <source>
        <strain evidence="5 6">cv. Jamaican Lion 4</strain>
        <strain evidence="4">Father</strain>
        <strain evidence="3">Mother</strain>
        <tissue evidence="3">Leaf</tissue>
    </source>
</reference>
<dbReference type="GO" id="GO:0016717">
    <property type="term" value="F:oxidoreductase activity, acting on paired donors, with oxidation of a pair of donors resulting in the reduction of molecular oxygen to two molecules of water"/>
    <property type="evidence" value="ECO:0007669"/>
    <property type="project" value="TreeGrafter"/>
</dbReference>
<dbReference type="PANTHER" id="PTHR19353:SF28">
    <property type="entry name" value="DELTA(8)-FATTY-ACID DESATURASE 2"/>
    <property type="match status" value="1"/>
</dbReference>
<comment type="caution">
    <text evidence="3">The sequence shown here is derived from an EMBL/GenBank/DDBJ whole genome shotgun (WGS) entry which is preliminary data.</text>
</comment>
<evidence type="ECO:0000259" key="2">
    <source>
        <dbReference type="PROSITE" id="PS50255"/>
    </source>
</evidence>
<name>A0A7J6H2D3_CANSA</name>
<dbReference type="GO" id="GO:0016020">
    <property type="term" value="C:membrane"/>
    <property type="evidence" value="ECO:0007669"/>
    <property type="project" value="TreeGrafter"/>
</dbReference>
<accession>A0A7J6H2D3</accession>
<dbReference type="Pfam" id="PF00173">
    <property type="entry name" value="Cyt-b5"/>
    <property type="match status" value="1"/>
</dbReference>
<dbReference type="GO" id="GO:0006629">
    <property type="term" value="P:lipid metabolic process"/>
    <property type="evidence" value="ECO:0007669"/>
    <property type="project" value="UniProtKB-KW"/>
</dbReference>